<keyword evidence="5" id="KW-0012">Acyltransferase</keyword>
<name>A0A9W6IMP3_9PROT</name>
<evidence type="ECO:0000256" key="4">
    <source>
        <dbReference type="ARBA" id="ARBA00023098"/>
    </source>
</evidence>
<dbReference type="Pfam" id="PF00132">
    <property type="entry name" value="Hexapep"/>
    <property type="match status" value="2"/>
</dbReference>
<dbReference type="AlphaFoldDB" id="A0A9W6IMP3"/>
<evidence type="ECO:0000313" key="6">
    <source>
        <dbReference type="EMBL" id="GLK52354.1"/>
    </source>
</evidence>
<gene>
    <name evidence="6" type="primary">lpxD</name>
    <name evidence="6" type="ORF">GCM10017621_18620</name>
</gene>
<accession>A0A9W6IMP3</accession>
<dbReference type="GO" id="GO:0009245">
    <property type="term" value="P:lipid A biosynthetic process"/>
    <property type="evidence" value="ECO:0007669"/>
    <property type="project" value="UniProtKB-KW"/>
</dbReference>
<reference evidence="6" key="2">
    <citation type="submission" date="2023-01" db="EMBL/GenBank/DDBJ databases">
        <authorList>
            <person name="Sun Q."/>
            <person name="Evtushenko L."/>
        </authorList>
    </citation>
    <scope>NUCLEOTIDE SEQUENCE</scope>
    <source>
        <strain evidence="6">VKM B-1513</strain>
    </source>
</reference>
<dbReference type="Proteomes" id="UP001143486">
    <property type="component" value="Unassembled WGS sequence"/>
</dbReference>
<dbReference type="CDD" id="cd03352">
    <property type="entry name" value="LbH_LpxD"/>
    <property type="match status" value="1"/>
</dbReference>
<evidence type="ECO:0000256" key="3">
    <source>
        <dbReference type="ARBA" id="ARBA00022679"/>
    </source>
</evidence>
<keyword evidence="7" id="KW-1185">Reference proteome</keyword>
<dbReference type="Gene3D" id="2.160.10.10">
    <property type="entry name" value="Hexapeptide repeat proteins"/>
    <property type="match status" value="1"/>
</dbReference>
<evidence type="ECO:0000313" key="7">
    <source>
        <dbReference type="Proteomes" id="UP001143486"/>
    </source>
</evidence>
<dbReference type="PANTHER" id="PTHR43378">
    <property type="entry name" value="UDP-3-O-ACYLGLUCOSAMINE N-ACYLTRANSFERASE"/>
    <property type="match status" value="1"/>
</dbReference>
<dbReference type="NCBIfam" id="TIGR01853">
    <property type="entry name" value="lipid_A_lpxD"/>
    <property type="match status" value="1"/>
</dbReference>
<organism evidence="6 7">
    <name type="scientific">Maricaulis virginensis</name>
    <dbReference type="NCBI Taxonomy" id="144022"/>
    <lineage>
        <taxon>Bacteria</taxon>
        <taxon>Pseudomonadati</taxon>
        <taxon>Pseudomonadota</taxon>
        <taxon>Alphaproteobacteria</taxon>
        <taxon>Maricaulales</taxon>
        <taxon>Maricaulaceae</taxon>
        <taxon>Maricaulis</taxon>
    </lineage>
</organism>
<dbReference type="InterPro" id="IPR001451">
    <property type="entry name" value="Hexapep"/>
</dbReference>
<reference evidence="6" key="1">
    <citation type="journal article" date="2014" name="Int. J. Syst. Evol. Microbiol.">
        <title>Complete genome sequence of Corynebacterium casei LMG S-19264T (=DSM 44701T), isolated from a smear-ripened cheese.</title>
        <authorList>
            <consortium name="US DOE Joint Genome Institute (JGI-PGF)"/>
            <person name="Walter F."/>
            <person name="Albersmeier A."/>
            <person name="Kalinowski J."/>
            <person name="Ruckert C."/>
        </authorList>
    </citation>
    <scope>NUCLEOTIDE SEQUENCE</scope>
    <source>
        <strain evidence="6">VKM B-1513</strain>
    </source>
</reference>
<evidence type="ECO:0000256" key="2">
    <source>
        <dbReference type="ARBA" id="ARBA00022556"/>
    </source>
</evidence>
<evidence type="ECO:0000256" key="1">
    <source>
        <dbReference type="ARBA" id="ARBA00022516"/>
    </source>
</evidence>
<dbReference type="PANTHER" id="PTHR43378:SF2">
    <property type="entry name" value="UDP-3-O-ACYLGLUCOSAMINE N-ACYLTRANSFERASE 1, MITOCHONDRIAL-RELATED"/>
    <property type="match status" value="1"/>
</dbReference>
<keyword evidence="4" id="KW-0443">Lipid metabolism</keyword>
<dbReference type="RefSeq" id="WP_271186722.1">
    <property type="nucleotide sequence ID" value="NZ_BSFE01000004.1"/>
</dbReference>
<dbReference type="SUPFAM" id="SSF51161">
    <property type="entry name" value="Trimeric LpxA-like enzymes"/>
    <property type="match status" value="1"/>
</dbReference>
<evidence type="ECO:0000256" key="5">
    <source>
        <dbReference type="ARBA" id="ARBA00023315"/>
    </source>
</evidence>
<proteinExistence type="predicted"/>
<dbReference type="NCBIfam" id="NF002060">
    <property type="entry name" value="PRK00892.1"/>
    <property type="match status" value="1"/>
</dbReference>
<protein>
    <submittedName>
        <fullName evidence="6">UDP-3-O-acylglucosamine N-acyltransferase</fullName>
    </submittedName>
</protein>
<dbReference type="GO" id="GO:0016410">
    <property type="term" value="F:N-acyltransferase activity"/>
    <property type="evidence" value="ECO:0007669"/>
    <property type="project" value="InterPro"/>
</dbReference>
<dbReference type="InterPro" id="IPR007691">
    <property type="entry name" value="LpxD"/>
</dbReference>
<keyword evidence="1" id="KW-0444">Lipid biosynthesis</keyword>
<dbReference type="EMBL" id="BSFE01000004">
    <property type="protein sequence ID" value="GLK52354.1"/>
    <property type="molecule type" value="Genomic_DNA"/>
</dbReference>
<comment type="caution">
    <text evidence="6">The sequence shown here is derived from an EMBL/GenBank/DDBJ whole genome shotgun (WGS) entry which is preliminary data.</text>
</comment>
<dbReference type="Gene3D" id="3.40.1390.10">
    <property type="entry name" value="MurE/MurF, N-terminal domain"/>
    <property type="match status" value="1"/>
</dbReference>
<keyword evidence="2" id="KW-0441">Lipid A biosynthesis</keyword>
<sequence>MADPRFFDGLGPLTLNEIAALSGAAISDSASGNDTVCEVAPISEARAGRLCYLENGRLLKAHPDIRLDSVVILAPESLAGALAERGAKVLVHPQPRAAFGRAVAGLFRPRELSAEHAIDPSARIAPGVRLGVGVVIGADAEIGEKVMIGPGSVIAPGCRIGAGSRIGPRVVIQCADLGENCNILSGAVIGEAGFGAAVSDEGLVDMPHLGTVEIAASVTIGANSCVDRGLFGPTRIGEGTKIDNLCHIGHNCQVGRNVAMAAFAGVSGSCVIEDDVMFGGRVGLQDHITVGKGARIGGNSALAESVPAGETWMGDPAQPLRQYLRQVSEVRRLARRDTRTPKKKD</sequence>
<keyword evidence="3" id="KW-0808">Transferase</keyword>
<dbReference type="GO" id="GO:0016020">
    <property type="term" value="C:membrane"/>
    <property type="evidence" value="ECO:0007669"/>
    <property type="project" value="GOC"/>
</dbReference>
<dbReference type="InterPro" id="IPR011004">
    <property type="entry name" value="Trimer_LpxA-like_sf"/>
</dbReference>